<feature type="domain" description="HTH cro/C1-type" evidence="1">
    <location>
        <begin position="41"/>
        <end position="86"/>
    </location>
</feature>
<dbReference type="Proteomes" id="UP000290439">
    <property type="component" value="Chromosome"/>
</dbReference>
<reference evidence="2 3" key="1">
    <citation type="submission" date="2019-02" db="EMBL/GenBank/DDBJ databases">
        <authorList>
            <consortium name="Pathogen Informatics"/>
        </authorList>
    </citation>
    <scope>NUCLEOTIDE SEQUENCE [LARGE SCALE GENOMIC DNA]</scope>
    <source>
        <strain evidence="2 3">3012STDY6756504</strain>
    </source>
</reference>
<dbReference type="Gene3D" id="1.10.260.40">
    <property type="entry name" value="lambda repressor-like DNA-binding domains"/>
    <property type="match status" value="1"/>
</dbReference>
<proteinExistence type="predicted"/>
<dbReference type="EMBL" id="LR215973">
    <property type="protein sequence ID" value="VFA96403.1"/>
    <property type="molecule type" value="Genomic_DNA"/>
</dbReference>
<evidence type="ECO:0000313" key="3">
    <source>
        <dbReference type="Proteomes" id="UP000290439"/>
    </source>
</evidence>
<dbReference type="InterPro" id="IPR011990">
    <property type="entry name" value="TPR-like_helical_dom_sf"/>
</dbReference>
<dbReference type="CDD" id="cd00093">
    <property type="entry name" value="HTH_XRE"/>
    <property type="match status" value="1"/>
</dbReference>
<dbReference type="SUPFAM" id="SSF47413">
    <property type="entry name" value="lambda repressor-like DNA-binding domains"/>
    <property type="match status" value="1"/>
</dbReference>
<gene>
    <name evidence="2" type="ORF">NCTC10797_00152</name>
</gene>
<evidence type="ECO:0000313" key="2">
    <source>
        <dbReference type="EMBL" id="VFA96403.1"/>
    </source>
</evidence>
<dbReference type="AlphaFoldDB" id="A0A4V6IBV4"/>
<name>A0A4V6IBV4_9NOCA</name>
<dbReference type="GO" id="GO:0003677">
    <property type="term" value="F:DNA binding"/>
    <property type="evidence" value="ECO:0007669"/>
    <property type="project" value="InterPro"/>
</dbReference>
<dbReference type="InterPro" id="IPR010982">
    <property type="entry name" value="Lambda_DNA-bd_dom_sf"/>
</dbReference>
<protein>
    <recommendedName>
        <fullName evidence="1">HTH cro/C1-type domain-containing protein</fullName>
    </recommendedName>
</protein>
<dbReference type="Pfam" id="PF13560">
    <property type="entry name" value="HTH_31"/>
    <property type="match status" value="1"/>
</dbReference>
<accession>A0A4V6IBV4</accession>
<dbReference type="Gene3D" id="1.25.40.10">
    <property type="entry name" value="Tetratricopeptide repeat domain"/>
    <property type="match status" value="1"/>
</dbReference>
<evidence type="ECO:0000259" key="1">
    <source>
        <dbReference type="PROSITE" id="PS50943"/>
    </source>
</evidence>
<organism evidence="2 3">
    <name type="scientific">Nocardia cyriacigeorgica</name>
    <dbReference type="NCBI Taxonomy" id="135487"/>
    <lineage>
        <taxon>Bacteria</taxon>
        <taxon>Bacillati</taxon>
        <taxon>Actinomycetota</taxon>
        <taxon>Actinomycetes</taxon>
        <taxon>Mycobacteriales</taxon>
        <taxon>Nocardiaceae</taxon>
        <taxon>Nocardia</taxon>
    </lineage>
</organism>
<dbReference type="InterPro" id="IPR001387">
    <property type="entry name" value="Cro/C1-type_HTH"/>
</dbReference>
<dbReference type="PROSITE" id="PS50943">
    <property type="entry name" value="HTH_CROC1"/>
    <property type="match status" value="1"/>
</dbReference>
<sequence length="425" mass="46722">MPDLPDHAWWSGDLRRALDARDIGAVIRAFRYHPYHARTVSQQDMARWLSITQGYLSRIETGRVPVSNLNTLISHARTLRIPPALLWFDLPTPPDENVSPARSPRKPSLLPPRLAALVSAPTEDQLADTLLTNLGGYSARDQLAGPHGVIEVVRHDFAFINDRLTSARNRGPHRLLYTAGRYAEFLSWLYQDCGDLDTAGHWSRIALNHAQHAEDAQFRAYTLMRSSNIATDAGDPSKAKQFIDAALAHSAALTPRQQAALLRQRAHVSALRATHSKAREDMRECVDALARATEAAAEATTDPDDLAGYCSPEYVTMEAAHCWIGLGQPEQALAILQPRLAAWSTESRRDLGMGLARLCTAYAGVGSWEETLEAASYAATIVADTRSHRTLAQLHATENVLVAAGQPDIARELAHCVRAVQRAHP</sequence>
<dbReference type="RefSeq" id="WP_232052006.1">
    <property type="nucleotide sequence ID" value="NZ_AP026975.1"/>
</dbReference>